<dbReference type="RefSeq" id="WP_091837604.1">
    <property type="nucleotide sequence ID" value="NZ_FPAA01000008.1"/>
</dbReference>
<dbReference type="GO" id="GO:0004622">
    <property type="term" value="F:phosphatidylcholine lysophospholipase activity"/>
    <property type="evidence" value="ECO:0007669"/>
    <property type="project" value="TreeGrafter"/>
</dbReference>
<evidence type="ECO:0000313" key="2">
    <source>
        <dbReference type="EMBL" id="SFS81688.1"/>
    </source>
</evidence>
<evidence type="ECO:0000313" key="3">
    <source>
        <dbReference type="Proteomes" id="UP000198660"/>
    </source>
</evidence>
<protein>
    <submittedName>
        <fullName evidence="2">Lysophospholipase L1</fullName>
    </submittedName>
</protein>
<dbReference type="Pfam" id="PF13472">
    <property type="entry name" value="Lipase_GDSL_2"/>
    <property type="match status" value="1"/>
</dbReference>
<dbReference type="EMBL" id="FPAA01000008">
    <property type="protein sequence ID" value="SFS81688.1"/>
    <property type="molecule type" value="Genomic_DNA"/>
</dbReference>
<organism evidence="2 3">
    <name type="scientific">Marininema halotolerans</name>
    <dbReference type="NCBI Taxonomy" id="1155944"/>
    <lineage>
        <taxon>Bacteria</taxon>
        <taxon>Bacillati</taxon>
        <taxon>Bacillota</taxon>
        <taxon>Bacilli</taxon>
        <taxon>Bacillales</taxon>
        <taxon>Thermoactinomycetaceae</taxon>
        <taxon>Marininema</taxon>
    </lineage>
</organism>
<keyword evidence="3" id="KW-1185">Reference proteome</keyword>
<accession>A0A1I6SY11</accession>
<sequence>MKKWILVALSLSLVFITVKFYPFIEIMFAQTPAEPVMLTHTNIMERLKKTAAEKEELNYLVLGDSVARGYGSKLNHGYSSVVAEELAEQKIPMHLENRGVVGQTSKKLYDYVRTPDIQNEIKNADFISLTIGGNDLVKVALENKDPLSVVSKFHTIQRQYKENLSKTLSHIRELNPKAPIVMTSLYNPVSSSKPYYSISNTLMEKWNVGLKEVAYQYPTTRVVDVNERLQHGGENWLSDQIHPNDHGYKLIALGILNNIREGKQSAAGKG</sequence>
<dbReference type="SUPFAM" id="SSF52266">
    <property type="entry name" value="SGNH hydrolase"/>
    <property type="match status" value="1"/>
</dbReference>
<proteinExistence type="predicted"/>
<dbReference type="Gene3D" id="3.40.50.1110">
    <property type="entry name" value="SGNH hydrolase"/>
    <property type="match status" value="1"/>
</dbReference>
<evidence type="ECO:0000259" key="1">
    <source>
        <dbReference type="Pfam" id="PF13472"/>
    </source>
</evidence>
<dbReference type="OrthoDB" id="2987164at2"/>
<dbReference type="PANTHER" id="PTHR30383:SF27">
    <property type="entry name" value="SPORE GERMINATION LIPASE LIPC"/>
    <property type="match status" value="1"/>
</dbReference>
<gene>
    <name evidence="2" type="ORF">SAMN05444972_108111</name>
</gene>
<dbReference type="AlphaFoldDB" id="A0A1I6SY11"/>
<dbReference type="InterPro" id="IPR013830">
    <property type="entry name" value="SGNH_hydro"/>
</dbReference>
<name>A0A1I6SY11_9BACL</name>
<reference evidence="3" key="1">
    <citation type="submission" date="2016-10" db="EMBL/GenBank/DDBJ databases">
        <authorList>
            <person name="Varghese N."/>
            <person name="Submissions S."/>
        </authorList>
    </citation>
    <scope>NUCLEOTIDE SEQUENCE [LARGE SCALE GENOMIC DNA]</scope>
    <source>
        <strain evidence="3">DSM 45789</strain>
    </source>
</reference>
<dbReference type="Proteomes" id="UP000198660">
    <property type="component" value="Unassembled WGS sequence"/>
</dbReference>
<dbReference type="PANTHER" id="PTHR30383">
    <property type="entry name" value="THIOESTERASE 1/PROTEASE 1/LYSOPHOSPHOLIPASE L1"/>
    <property type="match status" value="1"/>
</dbReference>
<feature type="domain" description="SGNH hydrolase-type esterase" evidence="1">
    <location>
        <begin position="61"/>
        <end position="250"/>
    </location>
</feature>
<dbReference type="InterPro" id="IPR051532">
    <property type="entry name" value="Ester_Hydrolysis_Enzymes"/>
</dbReference>
<dbReference type="InterPro" id="IPR036514">
    <property type="entry name" value="SGNH_hydro_sf"/>
</dbReference>